<feature type="compositionally biased region" description="Low complexity" evidence="1">
    <location>
        <begin position="87"/>
        <end position="100"/>
    </location>
</feature>
<dbReference type="OrthoDB" id="2288096at2759"/>
<dbReference type="EMBL" id="JAEPRD010000004">
    <property type="protein sequence ID" value="KAG2213127.1"/>
    <property type="molecule type" value="Genomic_DNA"/>
</dbReference>
<gene>
    <name evidence="2" type="ORF">INT47_011276</name>
</gene>
<evidence type="ECO:0000256" key="1">
    <source>
        <dbReference type="SAM" id="MobiDB-lite"/>
    </source>
</evidence>
<feature type="region of interest" description="Disordered" evidence="1">
    <location>
        <begin position="72"/>
        <end position="108"/>
    </location>
</feature>
<organism evidence="2 3">
    <name type="scientific">Mucor saturninus</name>
    <dbReference type="NCBI Taxonomy" id="64648"/>
    <lineage>
        <taxon>Eukaryota</taxon>
        <taxon>Fungi</taxon>
        <taxon>Fungi incertae sedis</taxon>
        <taxon>Mucoromycota</taxon>
        <taxon>Mucoromycotina</taxon>
        <taxon>Mucoromycetes</taxon>
        <taxon>Mucorales</taxon>
        <taxon>Mucorineae</taxon>
        <taxon>Mucoraceae</taxon>
        <taxon>Mucor</taxon>
    </lineage>
</organism>
<dbReference type="AlphaFoldDB" id="A0A8H7VBY0"/>
<protein>
    <submittedName>
        <fullName evidence="2">Uncharacterized protein</fullName>
    </submittedName>
</protein>
<evidence type="ECO:0000313" key="3">
    <source>
        <dbReference type="Proteomes" id="UP000603453"/>
    </source>
</evidence>
<comment type="caution">
    <text evidence="2">The sequence shown here is derived from an EMBL/GenBank/DDBJ whole genome shotgun (WGS) entry which is preliminary data.</text>
</comment>
<keyword evidence="3" id="KW-1185">Reference proteome</keyword>
<name>A0A8H7VBY0_9FUNG</name>
<reference evidence="2" key="1">
    <citation type="submission" date="2020-12" db="EMBL/GenBank/DDBJ databases">
        <title>Metabolic potential, ecology and presence of endohyphal bacteria is reflected in genomic diversity of Mucoromycotina.</title>
        <authorList>
            <person name="Muszewska A."/>
            <person name="Okrasinska A."/>
            <person name="Steczkiewicz K."/>
            <person name="Drgas O."/>
            <person name="Orlowska M."/>
            <person name="Perlinska-Lenart U."/>
            <person name="Aleksandrzak-Piekarczyk T."/>
            <person name="Szatraj K."/>
            <person name="Zielenkiewicz U."/>
            <person name="Pilsyk S."/>
            <person name="Malc E."/>
            <person name="Mieczkowski P."/>
            <person name="Kruszewska J.S."/>
            <person name="Biernat P."/>
            <person name="Pawlowska J."/>
        </authorList>
    </citation>
    <scope>NUCLEOTIDE SEQUENCE</scope>
    <source>
        <strain evidence="2">WA0000017839</strain>
    </source>
</reference>
<sequence length="323" mass="36627">MPPQIRHSNDLDDRYNSKTDLHNKIRTDYKTWTSSADYIRFWQSRADSIILLKTSLGSTELINETRSQTAASLPSELFSSSHDEDPSSSTDPTPTATPGSLNVSTTSCGPNKPISLTDLKLHGIHHHLTNIRKNFINKEQINNESCFFKDVKVSRISNKYQNAVGQIQYLMKMAIPDLIPLGFGEAKIQQDFWSKLLCLDTLRLAIFTKNAIGVHILDGALAFQIHGLNVTFYHNQVAAKGIYTCKKIAHIRFPQSLEDLSPFFTLINIQKLLMVNHIFWDTCKKSQHPDIIYSRYKEAQMSLDAIIDSSQDGTRQCVLRFGH</sequence>
<accession>A0A8H7VBY0</accession>
<dbReference type="Proteomes" id="UP000603453">
    <property type="component" value="Unassembled WGS sequence"/>
</dbReference>
<evidence type="ECO:0000313" key="2">
    <source>
        <dbReference type="EMBL" id="KAG2213127.1"/>
    </source>
</evidence>
<proteinExistence type="predicted"/>